<evidence type="ECO:0000256" key="1">
    <source>
        <dbReference type="ARBA" id="ARBA00009108"/>
    </source>
</evidence>
<dbReference type="Pfam" id="PF05949">
    <property type="entry name" value="DUF881"/>
    <property type="match status" value="1"/>
</dbReference>
<gene>
    <name evidence="3" type="ORF">A7L45_14030</name>
</gene>
<dbReference type="RefSeq" id="WP_071613404.1">
    <property type="nucleotide sequence ID" value="NZ_CP015756.1"/>
</dbReference>
<dbReference type="PANTHER" id="PTHR37313:SF2">
    <property type="entry name" value="UPF0749 PROTEIN YLXX"/>
    <property type="match status" value="1"/>
</dbReference>
<evidence type="ECO:0000313" key="3">
    <source>
        <dbReference type="EMBL" id="APC41110.1"/>
    </source>
</evidence>
<dbReference type="Gene3D" id="3.30.70.1880">
    <property type="entry name" value="Protein of unknown function DUF881"/>
    <property type="match status" value="1"/>
</dbReference>
<dbReference type="InterPro" id="IPR010273">
    <property type="entry name" value="DUF881"/>
</dbReference>
<accession>A0A1J0GJL9</accession>
<dbReference type="PANTHER" id="PTHR37313">
    <property type="entry name" value="UPF0749 PROTEIN RV1825"/>
    <property type="match status" value="1"/>
</dbReference>
<protein>
    <recommendedName>
        <fullName evidence="5">DUF881 domain-containing protein</fullName>
    </recommendedName>
</protein>
<keyword evidence="2" id="KW-0812">Transmembrane</keyword>
<evidence type="ECO:0000256" key="2">
    <source>
        <dbReference type="SAM" id="Phobius"/>
    </source>
</evidence>
<dbReference type="OrthoDB" id="9776196at2"/>
<keyword evidence="2" id="KW-1133">Transmembrane helix</keyword>
<comment type="similarity">
    <text evidence="1">Belongs to the UPF0749 family.</text>
</comment>
<evidence type="ECO:0008006" key="5">
    <source>
        <dbReference type="Google" id="ProtNLM"/>
    </source>
</evidence>
<sequence length="236" mass="26606">MKNNEATIFVFIASIIIGILISMNIGFKGKINFLDVKQYDQAYNERTKLYSELNNLKEQYHSTSVKLKKYDTGDEKTLQVSKEIKKEVINNNLIIGNSDVQGQGVIIKLEDGADSFDKNVTMNQLIHDSDIVQVINDLRNAGAEAISVNGIRVVYDNWGICYGASIKLNGVNIVTPFYISAIGNKDIMYNYLTLEQTHTSLLQRSDVKINIAKSDNIKILAYNGDFIYKYMSLVNK</sequence>
<keyword evidence="2" id="KW-0472">Membrane</keyword>
<dbReference type="AlphaFoldDB" id="A0A1J0GJL9"/>
<dbReference type="KEGG" id="ceu:A7L45_14030"/>
<feature type="transmembrane region" description="Helical" evidence="2">
    <location>
        <begin position="6"/>
        <end position="27"/>
    </location>
</feature>
<reference evidence="4" key="1">
    <citation type="journal article" date="2016" name="Front. Microbiol.">
        <title>Complete Genome Sequence of Clostridium estertheticum DSM 8809, a Microbe Identified in Spoiled Vacuum Packed Beef.</title>
        <authorList>
            <person name="Yu Z."/>
            <person name="Gunn L."/>
            <person name="Brennan E."/>
            <person name="Reid R."/>
            <person name="Wall P.G."/>
            <person name="Gaora O.P."/>
            <person name="Hurley D."/>
            <person name="Bolton D."/>
            <person name="Fanning S."/>
        </authorList>
    </citation>
    <scope>NUCLEOTIDE SEQUENCE [LARGE SCALE GENOMIC DNA]</scope>
    <source>
        <strain evidence="4">DSM 8809</strain>
    </source>
</reference>
<organism evidence="3 4">
    <name type="scientific">Clostridium estertheticum subsp. estertheticum</name>
    <dbReference type="NCBI Taxonomy" id="1552"/>
    <lineage>
        <taxon>Bacteria</taxon>
        <taxon>Bacillati</taxon>
        <taxon>Bacillota</taxon>
        <taxon>Clostridia</taxon>
        <taxon>Eubacteriales</taxon>
        <taxon>Clostridiaceae</taxon>
        <taxon>Clostridium</taxon>
    </lineage>
</organism>
<evidence type="ECO:0000313" key="4">
    <source>
        <dbReference type="Proteomes" id="UP000182569"/>
    </source>
</evidence>
<dbReference type="EMBL" id="CP015756">
    <property type="protein sequence ID" value="APC41110.1"/>
    <property type="molecule type" value="Genomic_DNA"/>
</dbReference>
<dbReference type="STRING" id="1552.A7L45_14030"/>
<proteinExistence type="inferred from homology"/>
<keyword evidence="4" id="KW-1185">Reference proteome</keyword>
<dbReference type="Proteomes" id="UP000182569">
    <property type="component" value="Chromosome"/>
</dbReference>
<name>A0A1J0GJL9_9CLOT</name>